<comment type="caution">
    <text evidence="1">The sequence shown here is derived from an EMBL/GenBank/DDBJ whole genome shotgun (WGS) entry which is preliminary data.</text>
</comment>
<dbReference type="AlphaFoldDB" id="A6NUN3"/>
<gene>
    <name evidence="1" type="ORF">BACCAP_01918</name>
</gene>
<protein>
    <submittedName>
        <fullName evidence="1">Uncharacterized protein</fullName>
    </submittedName>
</protein>
<accession>A6NUN3</accession>
<name>A6NUN3_9FIRM</name>
<evidence type="ECO:0000313" key="1">
    <source>
        <dbReference type="EMBL" id="EDN00085.1"/>
    </source>
</evidence>
<dbReference type="EMBL" id="AAXG02000012">
    <property type="protein sequence ID" value="EDN00085.1"/>
    <property type="molecule type" value="Genomic_DNA"/>
</dbReference>
<sequence>MAGKPLNIHLFSSVFPPAARSTPKRPQTLASLSFSKLHYTQLCRKMEPCPVCFVEMQTGSRLPAAPLLRF</sequence>
<dbReference type="Proteomes" id="UP000003639">
    <property type="component" value="Unassembled WGS sequence"/>
</dbReference>
<reference evidence="1 2" key="2">
    <citation type="submission" date="2007-06" db="EMBL/GenBank/DDBJ databases">
        <title>Draft genome sequence of Pseudoflavonifractor capillosus ATCC 29799.</title>
        <authorList>
            <person name="Sudarsanam P."/>
            <person name="Ley R."/>
            <person name="Guruge J."/>
            <person name="Turnbaugh P.J."/>
            <person name="Mahowald M."/>
            <person name="Liep D."/>
            <person name="Gordon J."/>
        </authorList>
    </citation>
    <scope>NUCLEOTIDE SEQUENCE [LARGE SCALE GENOMIC DNA]</scope>
    <source>
        <strain evidence="1 2">ATCC 29799</strain>
    </source>
</reference>
<proteinExistence type="predicted"/>
<dbReference type="STRING" id="411467.BACCAP_01918"/>
<organism evidence="1 2">
    <name type="scientific">Pseudoflavonifractor capillosus ATCC 29799</name>
    <dbReference type="NCBI Taxonomy" id="411467"/>
    <lineage>
        <taxon>Bacteria</taxon>
        <taxon>Bacillati</taxon>
        <taxon>Bacillota</taxon>
        <taxon>Clostridia</taxon>
        <taxon>Eubacteriales</taxon>
        <taxon>Oscillospiraceae</taxon>
        <taxon>Pseudoflavonifractor</taxon>
    </lineage>
</organism>
<keyword evidence="2" id="KW-1185">Reference proteome</keyword>
<reference evidence="1 2" key="1">
    <citation type="submission" date="2007-04" db="EMBL/GenBank/DDBJ databases">
        <authorList>
            <person name="Fulton L."/>
            <person name="Clifton S."/>
            <person name="Fulton B."/>
            <person name="Xu J."/>
            <person name="Minx P."/>
            <person name="Pepin K.H."/>
            <person name="Johnson M."/>
            <person name="Thiruvilangam P."/>
            <person name="Bhonagiri V."/>
            <person name="Nash W.E."/>
            <person name="Mardis E.R."/>
            <person name="Wilson R.K."/>
        </authorList>
    </citation>
    <scope>NUCLEOTIDE SEQUENCE [LARGE SCALE GENOMIC DNA]</scope>
    <source>
        <strain evidence="1 2">ATCC 29799</strain>
    </source>
</reference>
<evidence type="ECO:0000313" key="2">
    <source>
        <dbReference type="Proteomes" id="UP000003639"/>
    </source>
</evidence>